<evidence type="ECO:0000313" key="2">
    <source>
        <dbReference type="EMBL" id="MCD7468734.1"/>
    </source>
</evidence>
<accession>A0ABS8TBC4</accession>
<name>A0ABS8TBC4_DATST</name>
<feature type="region of interest" description="Disordered" evidence="1">
    <location>
        <begin position="1"/>
        <end position="84"/>
    </location>
</feature>
<feature type="compositionally biased region" description="Pro residues" evidence="1">
    <location>
        <begin position="50"/>
        <end position="60"/>
    </location>
</feature>
<evidence type="ECO:0000256" key="1">
    <source>
        <dbReference type="SAM" id="MobiDB-lite"/>
    </source>
</evidence>
<feature type="compositionally biased region" description="Basic and acidic residues" evidence="1">
    <location>
        <begin position="1"/>
        <end position="14"/>
    </location>
</feature>
<evidence type="ECO:0000313" key="3">
    <source>
        <dbReference type="Proteomes" id="UP000823775"/>
    </source>
</evidence>
<keyword evidence="3" id="KW-1185">Reference proteome</keyword>
<proteinExistence type="predicted"/>
<feature type="non-terminal residue" evidence="2">
    <location>
        <position position="113"/>
    </location>
</feature>
<reference evidence="2 3" key="1">
    <citation type="journal article" date="2021" name="BMC Genomics">
        <title>Datura genome reveals duplications of psychoactive alkaloid biosynthetic genes and high mutation rate following tissue culture.</title>
        <authorList>
            <person name="Rajewski A."/>
            <person name="Carter-House D."/>
            <person name="Stajich J."/>
            <person name="Litt A."/>
        </authorList>
    </citation>
    <scope>NUCLEOTIDE SEQUENCE [LARGE SCALE GENOMIC DNA]</scope>
    <source>
        <strain evidence="2">AR-01</strain>
    </source>
</reference>
<organism evidence="2 3">
    <name type="scientific">Datura stramonium</name>
    <name type="common">Jimsonweed</name>
    <name type="synonym">Common thornapple</name>
    <dbReference type="NCBI Taxonomy" id="4076"/>
    <lineage>
        <taxon>Eukaryota</taxon>
        <taxon>Viridiplantae</taxon>
        <taxon>Streptophyta</taxon>
        <taxon>Embryophyta</taxon>
        <taxon>Tracheophyta</taxon>
        <taxon>Spermatophyta</taxon>
        <taxon>Magnoliopsida</taxon>
        <taxon>eudicotyledons</taxon>
        <taxon>Gunneridae</taxon>
        <taxon>Pentapetalae</taxon>
        <taxon>asterids</taxon>
        <taxon>lamiids</taxon>
        <taxon>Solanales</taxon>
        <taxon>Solanaceae</taxon>
        <taxon>Solanoideae</taxon>
        <taxon>Datureae</taxon>
        <taxon>Datura</taxon>
    </lineage>
</organism>
<gene>
    <name evidence="2" type="primary">AGO4_2</name>
    <name evidence="2" type="ORF">HAX54_007162</name>
</gene>
<sequence length="113" mass="12501">MWRDTWRSEGETQKRAKKGFVLDSGASSASFEQKDPAMAEEDTNGAAEGLPPPPPVPPDFTPAKSELEPVKKKPLRVPMARRGVGNKGQKIQILTNHFKVNVSNVDGHFFHYS</sequence>
<dbReference type="Proteomes" id="UP000823775">
    <property type="component" value="Unassembled WGS sequence"/>
</dbReference>
<protein>
    <submittedName>
        <fullName evidence="2">Protein argonaute-4</fullName>
    </submittedName>
</protein>
<comment type="caution">
    <text evidence="2">The sequence shown here is derived from an EMBL/GenBank/DDBJ whole genome shotgun (WGS) entry which is preliminary data.</text>
</comment>
<dbReference type="EMBL" id="JACEIK010001367">
    <property type="protein sequence ID" value="MCD7468734.1"/>
    <property type="molecule type" value="Genomic_DNA"/>
</dbReference>